<dbReference type="Proteomes" id="UP001176961">
    <property type="component" value="Unassembled WGS sequence"/>
</dbReference>
<evidence type="ECO:0000313" key="2">
    <source>
        <dbReference type="Proteomes" id="UP001176961"/>
    </source>
</evidence>
<comment type="caution">
    <text evidence="1">The sequence shown here is derived from an EMBL/GenBank/DDBJ whole genome shotgun (WGS) entry which is preliminary data.</text>
</comment>
<reference evidence="1" key="1">
    <citation type="submission" date="2023-07" db="EMBL/GenBank/DDBJ databases">
        <authorList>
            <consortium name="CYATHOMIX"/>
        </authorList>
    </citation>
    <scope>NUCLEOTIDE SEQUENCE</scope>
    <source>
        <strain evidence="1">N/A</strain>
    </source>
</reference>
<sequence>MRDAASPTPPIDTLLDFPSQLYYGSIHDVFEFTLSSSADCGVLHHEYDSSEELDAHTEMVATMSILVSLRDRIFGPSSNAAGIYNPSDGRYFKGN</sequence>
<dbReference type="EMBL" id="CATQJL010000305">
    <property type="protein sequence ID" value="CAJ0601504.1"/>
    <property type="molecule type" value="Genomic_DNA"/>
</dbReference>
<accession>A0AA36M700</accession>
<gene>
    <name evidence="1" type="ORF">CYNAS_LOCUS13487</name>
</gene>
<dbReference type="AlphaFoldDB" id="A0AA36M700"/>
<protein>
    <submittedName>
        <fullName evidence="1">Uncharacterized protein</fullName>
    </submittedName>
</protein>
<name>A0AA36M700_CYLNA</name>
<proteinExistence type="predicted"/>
<organism evidence="1 2">
    <name type="scientific">Cylicocyclus nassatus</name>
    <name type="common">Nematode worm</name>
    <dbReference type="NCBI Taxonomy" id="53992"/>
    <lineage>
        <taxon>Eukaryota</taxon>
        <taxon>Metazoa</taxon>
        <taxon>Ecdysozoa</taxon>
        <taxon>Nematoda</taxon>
        <taxon>Chromadorea</taxon>
        <taxon>Rhabditida</taxon>
        <taxon>Rhabditina</taxon>
        <taxon>Rhabditomorpha</taxon>
        <taxon>Strongyloidea</taxon>
        <taxon>Strongylidae</taxon>
        <taxon>Cylicocyclus</taxon>
    </lineage>
</organism>
<evidence type="ECO:0000313" key="1">
    <source>
        <dbReference type="EMBL" id="CAJ0601504.1"/>
    </source>
</evidence>
<keyword evidence="2" id="KW-1185">Reference proteome</keyword>